<evidence type="ECO:0000313" key="9">
    <source>
        <dbReference type="Proteomes" id="UP001500298"/>
    </source>
</evidence>
<reference evidence="9" key="1">
    <citation type="journal article" date="2019" name="Int. J. Syst. Evol. Microbiol.">
        <title>The Global Catalogue of Microorganisms (GCM) 10K type strain sequencing project: providing services to taxonomists for standard genome sequencing and annotation.</title>
        <authorList>
            <consortium name="The Broad Institute Genomics Platform"/>
            <consortium name="The Broad Institute Genome Sequencing Center for Infectious Disease"/>
            <person name="Wu L."/>
            <person name="Ma J."/>
        </authorList>
    </citation>
    <scope>NUCLEOTIDE SEQUENCE [LARGE SCALE GENOMIC DNA]</scope>
    <source>
        <strain evidence="9">JCM 18326</strain>
    </source>
</reference>
<name>A0ABP9D6Z3_9BACT</name>
<dbReference type="Proteomes" id="UP001500298">
    <property type="component" value="Unassembled WGS sequence"/>
</dbReference>
<feature type="domain" description="RagB/SusD" evidence="6">
    <location>
        <begin position="390"/>
        <end position="539"/>
    </location>
</feature>
<dbReference type="RefSeq" id="WP_345369513.1">
    <property type="nucleotide sequence ID" value="NZ_BAABJX010000017.1"/>
</dbReference>
<evidence type="ECO:0000259" key="7">
    <source>
        <dbReference type="Pfam" id="PF14322"/>
    </source>
</evidence>
<evidence type="ECO:0000259" key="6">
    <source>
        <dbReference type="Pfam" id="PF07980"/>
    </source>
</evidence>
<dbReference type="Gene3D" id="1.10.3780.10">
    <property type="entry name" value="SusD-like"/>
    <property type="match status" value="1"/>
</dbReference>
<dbReference type="PROSITE" id="PS51257">
    <property type="entry name" value="PROKAR_LIPOPROTEIN"/>
    <property type="match status" value="1"/>
</dbReference>
<dbReference type="EMBL" id="BAABJX010000017">
    <property type="protein sequence ID" value="GAA4826378.1"/>
    <property type="molecule type" value="Genomic_DNA"/>
</dbReference>
<proteinExistence type="inferred from homology"/>
<evidence type="ECO:0000256" key="4">
    <source>
        <dbReference type="ARBA" id="ARBA00023136"/>
    </source>
</evidence>
<dbReference type="Pfam" id="PF14322">
    <property type="entry name" value="SusD-like_3"/>
    <property type="match status" value="1"/>
</dbReference>
<evidence type="ECO:0000256" key="5">
    <source>
        <dbReference type="ARBA" id="ARBA00023237"/>
    </source>
</evidence>
<accession>A0ABP9D6Z3</accession>
<dbReference type="Gene3D" id="1.25.40.390">
    <property type="match status" value="1"/>
</dbReference>
<sequence length="539" mass="60323">MKLSNLYNKLTKAVILTAALSTTSCLSHLDVEPIDENLSTADKVYDSEESLQSGLNKVYAGFVIGGNAQGDGDPDVAGFDGGKSVYWRQFFNLQELPTDEMKNAWAGDPELPELSRLAWGSSNASIRTLYYRIFYQITLANEFARQAKVYGGDFEETPRMIAEARFLRALAYTHALDFFGNKVPKVMEEDGVGAFLPPQFGESERGTELFDHIESELIAIQDDLLPAKANYVGQANQVAAKMLLAKLYLNHAVYRGAEEIAYFEKAKVLVNDILTSGYRLMGASDAQAGDQVSPYELNFTADNYTSDEIIFAFTVDGKYSQSWGGMTFIMNAGASAAMKEFTGVDGWGGNRTTPMLVDKFEDNDDRALWFTEGHQKEMDELMSFTDGYGVLKYKNLNRDFSKPQDHSFVFVHTDIPVFRLSDAMLMAAELEARTGGLTAEGLEWINTVRRRANTSEKTLAEVQAEGTLDFILDERARELYWEGHRRTDLIRFGKFIDGYQWSFKGGVAEGTSVNQRYELMPIPPSDLNANPNLTQNFDY</sequence>
<evidence type="ECO:0000256" key="1">
    <source>
        <dbReference type="ARBA" id="ARBA00004442"/>
    </source>
</evidence>
<organism evidence="8 9">
    <name type="scientific">Algivirga pacifica</name>
    <dbReference type="NCBI Taxonomy" id="1162670"/>
    <lineage>
        <taxon>Bacteria</taxon>
        <taxon>Pseudomonadati</taxon>
        <taxon>Bacteroidota</taxon>
        <taxon>Cytophagia</taxon>
        <taxon>Cytophagales</taxon>
        <taxon>Flammeovirgaceae</taxon>
        <taxon>Algivirga</taxon>
    </lineage>
</organism>
<dbReference type="Pfam" id="PF07980">
    <property type="entry name" value="SusD_RagB"/>
    <property type="match status" value="1"/>
</dbReference>
<dbReference type="SUPFAM" id="SSF48452">
    <property type="entry name" value="TPR-like"/>
    <property type="match status" value="1"/>
</dbReference>
<comment type="caution">
    <text evidence="8">The sequence shown here is derived from an EMBL/GenBank/DDBJ whole genome shotgun (WGS) entry which is preliminary data.</text>
</comment>
<keyword evidence="5" id="KW-0998">Cell outer membrane</keyword>
<dbReference type="Gene3D" id="1.25.40.10">
    <property type="entry name" value="Tetratricopeptide repeat domain"/>
    <property type="match status" value="1"/>
</dbReference>
<keyword evidence="4" id="KW-0472">Membrane</keyword>
<dbReference type="InterPro" id="IPR033985">
    <property type="entry name" value="SusD-like_N"/>
</dbReference>
<dbReference type="InterPro" id="IPR012944">
    <property type="entry name" value="SusD_RagB_dom"/>
</dbReference>
<gene>
    <name evidence="8" type="ORF">GCM10023331_08720</name>
</gene>
<evidence type="ECO:0000256" key="2">
    <source>
        <dbReference type="ARBA" id="ARBA00006275"/>
    </source>
</evidence>
<evidence type="ECO:0000256" key="3">
    <source>
        <dbReference type="ARBA" id="ARBA00022729"/>
    </source>
</evidence>
<keyword evidence="9" id="KW-1185">Reference proteome</keyword>
<dbReference type="CDD" id="cd08977">
    <property type="entry name" value="SusD"/>
    <property type="match status" value="1"/>
</dbReference>
<protein>
    <submittedName>
        <fullName evidence="8">RagB/SusD family nutrient uptake outer membrane protein</fullName>
    </submittedName>
</protein>
<keyword evidence="3" id="KW-0732">Signal</keyword>
<feature type="domain" description="SusD-like N-terminal" evidence="7">
    <location>
        <begin position="104"/>
        <end position="249"/>
    </location>
</feature>
<evidence type="ECO:0000313" key="8">
    <source>
        <dbReference type="EMBL" id="GAA4826378.1"/>
    </source>
</evidence>
<comment type="similarity">
    <text evidence="2">Belongs to the SusD family.</text>
</comment>
<comment type="subcellular location">
    <subcellularLocation>
        <location evidence="1">Cell outer membrane</location>
    </subcellularLocation>
</comment>
<dbReference type="InterPro" id="IPR011990">
    <property type="entry name" value="TPR-like_helical_dom_sf"/>
</dbReference>